<feature type="binding site" evidence="1">
    <location>
        <position position="119"/>
    </location>
    <ligand>
        <name>substrate</name>
    </ligand>
</feature>
<feature type="binding site" evidence="1">
    <location>
        <position position="120"/>
    </location>
    <ligand>
        <name>Mg(2+)</name>
        <dbReference type="ChEBI" id="CHEBI:18420"/>
    </ligand>
</feature>
<dbReference type="PANTHER" id="PTHR33254:SF28">
    <property type="entry name" value="4-HYDROXY-4-METHYL-2-OXOGLUTARATE ALDOLASE"/>
    <property type="match status" value="1"/>
</dbReference>
<organism evidence="2 3">
    <name type="scientific">Oidiodendron maius (strain Zn)</name>
    <dbReference type="NCBI Taxonomy" id="913774"/>
    <lineage>
        <taxon>Eukaryota</taxon>
        <taxon>Fungi</taxon>
        <taxon>Dikarya</taxon>
        <taxon>Ascomycota</taxon>
        <taxon>Pezizomycotina</taxon>
        <taxon>Leotiomycetes</taxon>
        <taxon>Leotiomycetes incertae sedis</taxon>
        <taxon>Myxotrichaceae</taxon>
        <taxon>Oidiodendron</taxon>
    </lineage>
</organism>
<dbReference type="AlphaFoldDB" id="A0A0C3D1H6"/>
<evidence type="ECO:0000313" key="3">
    <source>
        <dbReference type="Proteomes" id="UP000054321"/>
    </source>
</evidence>
<dbReference type="PANTHER" id="PTHR33254">
    <property type="entry name" value="4-HYDROXY-4-METHYL-2-OXOGLUTARATE ALDOLASE 3-RELATED"/>
    <property type="match status" value="1"/>
</dbReference>
<proteinExistence type="predicted"/>
<dbReference type="STRING" id="913774.A0A0C3D1H6"/>
<dbReference type="Proteomes" id="UP000054321">
    <property type="component" value="Unassembled WGS sequence"/>
</dbReference>
<evidence type="ECO:0000256" key="1">
    <source>
        <dbReference type="PIRSR" id="PIRSR605493-1"/>
    </source>
</evidence>
<accession>A0A0C3D1H6</accession>
<dbReference type="InterPro" id="IPR036704">
    <property type="entry name" value="RraA/RraA-like_sf"/>
</dbReference>
<dbReference type="EMBL" id="KN832872">
    <property type="protein sequence ID" value="KIN05084.1"/>
    <property type="molecule type" value="Genomic_DNA"/>
</dbReference>
<evidence type="ECO:0000313" key="2">
    <source>
        <dbReference type="EMBL" id="KIN05084.1"/>
    </source>
</evidence>
<dbReference type="Pfam" id="PF03737">
    <property type="entry name" value="RraA-like"/>
    <property type="match status" value="1"/>
</dbReference>
<dbReference type="InParanoid" id="A0A0C3D1H6"/>
<reference evidence="3" key="2">
    <citation type="submission" date="2015-01" db="EMBL/GenBank/DDBJ databases">
        <title>Evolutionary Origins and Diversification of the Mycorrhizal Mutualists.</title>
        <authorList>
            <consortium name="DOE Joint Genome Institute"/>
            <consortium name="Mycorrhizal Genomics Consortium"/>
            <person name="Kohler A."/>
            <person name="Kuo A."/>
            <person name="Nagy L.G."/>
            <person name="Floudas D."/>
            <person name="Copeland A."/>
            <person name="Barry K.W."/>
            <person name="Cichocki N."/>
            <person name="Veneault-Fourrey C."/>
            <person name="LaButti K."/>
            <person name="Lindquist E.A."/>
            <person name="Lipzen A."/>
            <person name="Lundell T."/>
            <person name="Morin E."/>
            <person name="Murat C."/>
            <person name="Riley R."/>
            <person name="Ohm R."/>
            <person name="Sun H."/>
            <person name="Tunlid A."/>
            <person name="Henrissat B."/>
            <person name="Grigoriev I.V."/>
            <person name="Hibbett D.S."/>
            <person name="Martin F."/>
        </authorList>
    </citation>
    <scope>NUCLEOTIDE SEQUENCE [LARGE SCALE GENOMIC DNA]</scope>
    <source>
        <strain evidence="3">Zn</strain>
    </source>
</reference>
<dbReference type="CDD" id="cd16841">
    <property type="entry name" value="RraA_family"/>
    <property type="match status" value="1"/>
</dbReference>
<comment type="cofactor">
    <cofactor evidence="1">
        <name>Mg(2+)</name>
        <dbReference type="ChEBI" id="CHEBI:18420"/>
    </cofactor>
</comment>
<sequence>MALRDPFVEKLGQYSTCDISDALLALRYPNGGFLSNITMWSPLRQDGNTKIVGPAYTVQYVPKETHSPVNQGHYIDSIPSGAVLFISSPKTVNAVYGGLMSHRAQVSGAVGTVVDGRIRDLQEHRGLNYPVFARDVGTAAPYEIAVVSGVNVPVKLRSDEQDITINPGDYIIGDLNGIVCLPRELAEKAVSLLAPQAEADRLIALDIQAGVKFAEASKKHRVALSKS</sequence>
<feature type="binding site" evidence="1">
    <location>
        <begin position="97"/>
        <end position="100"/>
    </location>
    <ligand>
        <name>substrate</name>
    </ligand>
</feature>
<dbReference type="FunCoup" id="A0A0C3D1H6">
    <property type="interactions" value="17"/>
</dbReference>
<dbReference type="GO" id="GO:0046872">
    <property type="term" value="F:metal ion binding"/>
    <property type="evidence" value="ECO:0007669"/>
    <property type="project" value="UniProtKB-KW"/>
</dbReference>
<keyword evidence="1" id="KW-0460">Magnesium</keyword>
<dbReference type="OrthoDB" id="1476984at2759"/>
<reference evidence="2 3" key="1">
    <citation type="submission" date="2014-04" db="EMBL/GenBank/DDBJ databases">
        <authorList>
            <consortium name="DOE Joint Genome Institute"/>
            <person name="Kuo A."/>
            <person name="Martino E."/>
            <person name="Perotto S."/>
            <person name="Kohler A."/>
            <person name="Nagy L.G."/>
            <person name="Floudas D."/>
            <person name="Copeland A."/>
            <person name="Barry K.W."/>
            <person name="Cichocki N."/>
            <person name="Veneault-Fourrey C."/>
            <person name="LaButti K."/>
            <person name="Lindquist E.A."/>
            <person name="Lipzen A."/>
            <person name="Lundell T."/>
            <person name="Morin E."/>
            <person name="Murat C."/>
            <person name="Sun H."/>
            <person name="Tunlid A."/>
            <person name="Henrissat B."/>
            <person name="Grigoriev I.V."/>
            <person name="Hibbett D.S."/>
            <person name="Martin F."/>
            <person name="Nordberg H.P."/>
            <person name="Cantor M.N."/>
            <person name="Hua S.X."/>
        </authorList>
    </citation>
    <scope>NUCLEOTIDE SEQUENCE [LARGE SCALE GENOMIC DNA]</scope>
    <source>
        <strain evidence="2 3">Zn</strain>
    </source>
</reference>
<dbReference type="SUPFAM" id="SSF89562">
    <property type="entry name" value="RraA-like"/>
    <property type="match status" value="1"/>
</dbReference>
<dbReference type="HOGENOM" id="CLU_072626_0_1_1"/>
<dbReference type="GO" id="GO:0008948">
    <property type="term" value="F:oxaloacetate decarboxylase activity"/>
    <property type="evidence" value="ECO:0007669"/>
    <property type="project" value="TreeGrafter"/>
</dbReference>
<name>A0A0C3D1H6_OIDMZ</name>
<gene>
    <name evidence="2" type="ORF">OIDMADRAFT_50907</name>
</gene>
<dbReference type="Gene3D" id="3.50.30.40">
    <property type="entry name" value="Ribonuclease E inhibitor RraA/RraA-like"/>
    <property type="match status" value="1"/>
</dbReference>
<keyword evidence="1" id="KW-0479">Metal-binding</keyword>
<keyword evidence="3" id="KW-1185">Reference proteome</keyword>
<protein>
    <submittedName>
        <fullName evidence="2">Uncharacterized protein</fullName>
    </submittedName>
</protein>
<dbReference type="GO" id="GO:0047443">
    <property type="term" value="F:4-hydroxy-4-methyl-2-oxoglutarate aldolase activity"/>
    <property type="evidence" value="ECO:0007669"/>
    <property type="project" value="TreeGrafter"/>
</dbReference>
<dbReference type="InterPro" id="IPR005493">
    <property type="entry name" value="RraA/RraA-like"/>
</dbReference>